<comment type="similarity">
    <text evidence="2 8">Belongs to the eukaryotic initiation factor 4E family.</text>
</comment>
<evidence type="ECO:0000256" key="4">
    <source>
        <dbReference type="ARBA" id="ARBA00022845"/>
    </source>
</evidence>
<feature type="compositionally biased region" description="Polar residues" evidence="9">
    <location>
        <begin position="205"/>
        <end position="217"/>
    </location>
</feature>
<organism evidence="10 11">
    <name type="scientific">Schizosaccharomyces osmophilus</name>
    <dbReference type="NCBI Taxonomy" id="2545709"/>
    <lineage>
        <taxon>Eukaryota</taxon>
        <taxon>Fungi</taxon>
        <taxon>Dikarya</taxon>
        <taxon>Ascomycota</taxon>
        <taxon>Taphrinomycotina</taxon>
        <taxon>Schizosaccharomycetes</taxon>
        <taxon>Schizosaccharomycetales</taxon>
        <taxon>Schizosaccharomycetaceae</taxon>
        <taxon>Schizosaccharomyces</taxon>
    </lineage>
</organism>
<reference evidence="10 11" key="1">
    <citation type="journal article" date="2023" name="G3 (Bethesda)">
        <title>A high-quality reference genome for the fission yeast Schizosaccharomyces osmophilus.</title>
        <authorList>
            <person name="Jia G.S."/>
            <person name="Zhang W.C."/>
            <person name="Liang Y."/>
            <person name="Liu X.H."/>
            <person name="Rhind N."/>
            <person name="Pidoux A."/>
            <person name="Brysch-Herzberg M."/>
            <person name="Du L.L."/>
        </authorList>
    </citation>
    <scope>NUCLEOTIDE SEQUENCE [LARGE SCALE GENOMIC DNA]</scope>
    <source>
        <strain evidence="10 11">CBS 15793</strain>
    </source>
</reference>
<dbReference type="PROSITE" id="PS00813">
    <property type="entry name" value="IF4E"/>
    <property type="match status" value="1"/>
</dbReference>
<dbReference type="PANTHER" id="PTHR11960">
    <property type="entry name" value="EUKARYOTIC TRANSLATION INITIATION FACTOR 4E RELATED"/>
    <property type="match status" value="1"/>
</dbReference>
<evidence type="ECO:0000256" key="1">
    <source>
        <dbReference type="ARBA" id="ARBA00003021"/>
    </source>
</evidence>
<gene>
    <name evidence="10" type="primary">tif45</name>
    <name evidence="10" type="ORF">SOMG_03316</name>
</gene>
<dbReference type="AlphaFoldDB" id="A0AAE9WFN4"/>
<comment type="function">
    <text evidence="1">Recognizes and binds the 7-methylguanosine-containing mRNA cap during an early step in the initiation of protein synthesis and facilitates ribosome binding by inducing the unwinding of the mRNAs secondary structures.</text>
</comment>
<evidence type="ECO:0000256" key="3">
    <source>
        <dbReference type="ARBA" id="ARBA00022540"/>
    </source>
</evidence>
<dbReference type="InterPro" id="IPR001040">
    <property type="entry name" value="TIF_eIF_4E"/>
</dbReference>
<keyword evidence="5 8" id="KW-0694">RNA-binding</keyword>
<evidence type="ECO:0000256" key="5">
    <source>
        <dbReference type="ARBA" id="ARBA00022884"/>
    </source>
</evidence>
<keyword evidence="6 8" id="KW-0648">Protein biosynthesis</keyword>
<evidence type="ECO:0000313" key="10">
    <source>
        <dbReference type="EMBL" id="WBW73913.1"/>
    </source>
</evidence>
<dbReference type="RefSeq" id="XP_056038156.1">
    <property type="nucleotide sequence ID" value="XM_056182107.1"/>
</dbReference>
<dbReference type="SUPFAM" id="SSF55418">
    <property type="entry name" value="eIF4e-like"/>
    <property type="match status" value="1"/>
</dbReference>
<dbReference type="GO" id="GO:0006417">
    <property type="term" value="P:regulation of translation"/>
    <property type="evidence" value="ECO:0007669"/>
    <property type="project" value="UniProtKB-KW"/>
</dbReference>
<evidence type="ECO:0000256" key="7">
    <source>
        <dbReference type="ARBA" id="ARBA00062860"/>
    </source>
</evidence>
<dbReference type="PANTHER" id="PTHR11960:SF68">
    <property type="entry name" value="EUKARYOTIC TRANSLATION INITIATION FACTOR 4E-1"/>
    <property type="match status" value="1"/>
</dbReference>
<keyword evidence="11" id="KW-1185">Reference proteome</keyword>
<keyword evidence="4" id="KW-0810">Translation regulation</keyword>
<proteinExistence type="inferred from homology"/>
<dbReference type="InterPro" id="IPR019770">
    <property type="entry name" value="TIF_eIF_4E_CS"/>
</dbReference>
<dbReference type="GO" id="GO:0000340">
    <property type="term" value="F:RNA 7-methylguanosine cap binding"/>
    <property type="evidence" value="ECO:0007669"/>
    <property type="project" value="TreeGrafter"/>
</dbReference>
<comment type="subunit">
    <text evidence="7">eIF4F is a multi-subunit complex, the composition of which varies with external and internal environmental conditions. It is composed of at least eIF4A, eIF4E and eIF4G. eIF4E is also known to interact with other partners.</text>
</comment>
<dbReference type="InterPro" id="IPR023398">
    <property type="entry name" value="TIF_eIF4e-like"/>
</dbReference>
<evidence type="ECO:0000256" key="6">
    <source>
        <dbReference type="ARBA" id="ARBA00022917"/>
    </source>
</evidence>
<name>A0AAE9WFN4_9SCHI</name>
<dbReference type="Pfam" id="PF01652">
    <property type="entry name" value="IF4E"/>
    <property type="match status" value="1"/>
</dbReference>
<dbReference type="GO" id="GO:0003743">
    <property type="term" value="F:translation initiation factor activity"/>
    <property type="evidence" value="ECO:0007669"/>
    <property type="project" value="UniProtKB-KW"/>
</dbReference>
<evidence type="ECO:0000256" key="2">
    <source>
        <dbReference type="ARBA" id="ARBA00009860"/>
    </source>
</evidence>
<accession>A0AAE9WFN4</accession>
<dbReference type="GeneID" id="80876796"/>
<dbReference type="KEGG" id="som:SOMG_03316"/>
<feature type="region of interest" description="Disordered" evidence="9">
    <location>
        <begin position="198"/>
        <end position="217"/>
    </location>
</feature>
<protein>
    <submittedName>
        <fullName evidence="10">Translation initiation factor eIF4E, 4F complex subunit</fullName>
    </submittedName>
</protein>
<keyword evidence="3 8" id="KW-0396">Initiation factor</keyword>
<dbReference type="EMBL" id="CP115612">
    <property type="protein sequence ID" value="WBW73913.1"/>
    <property type="molecule type" value="Genomic_DNA"/>
</dbReference>
<evidence type="ECO:0000256" key="9">
    <source>
        <dbReference type="SAM" id="MobiDB-lite"/>
    </source>
</evidence>
<evidence type="ECO:0000313" key="11">
    <source>
        <dbReference type="Proteomes" id="UP001212411"/>
    </source>
</evidence>
<dbReference type="Proteomes" id="UP001212411">
    <property type="component" value="Chromosome 2"/>
</dbReference>
<dbReference type="FunFam" id="3.30.760.10:FF:000004">
    <property type="entry name" value="Eukaryotic translation initiation factor 4E-1"/>
    <property type="match status" value="1"/>
</dbReference>
<dbReference type="Gene3D" id="3.30.760.10">
    <property type="entry name" value="RNA Cap, Translation Initiation Factor Eif4e"/>
    <property type="match status" value="1"/>
</dbReference>
<sequence>MQTEQQKEPQTASNAVENQEITLKTVFDDKLNFNLKHPLSRPWTLWFLMPPTPGLEWNELQKNIITFNSVEEFWGIHNNINAASSLPIKSDYSFFREGVRPEWEDIHNKNGGKWAFQNKGRGGNALDEMWLTTVLSAVGETLDPTGEEVMGVVINMRKGFYRLAVWTKTCTNREVLLEIGNRFKQILNLPRTETIEFSAHEDSSKSGSTRAKTRMSV</sequence>
<dbReference type="GO" id="GO:0016281">
    <property type="term" value="C:eukaryotic translation initiation factor 4F complex"/>
    <property type="evidence" value="ECO:0007669"/>
    <property type="project" value="TreeGrafter"/>
</dbReference>
<evidence type="ECO:0000256" key="8">
    <source>
        <dbReference type="RuleBase" id="RU004374"/>
    </source>
</evidence>